<feature type="compositionally biased region" description="Low complexity" evidence="1">
    <location>
        <begin position="526"/>
        <end position="540"/>
    </location>
</feature>
<evidence type="ECO:0000313" key="3">
    <source>
        <dbReference type="Proteomes" id="UP000290288"/>
    </source>
</evidence>
<dbReference type="EMBL" id="SDEE01000061">
    <property type="protein sequence ID" value="RXW22767.1"/>
    <property type="molecule type" value="Genomic_DNA"/>
</dbReference>
<reference evidence="2 3" key="1">
    <citation type="submission" date="2019-01" db="EMBL/GenBank/DDBJ databases">
        <title>Draft genome sequence of Psathyrella aberdarensis IHI B618.</title>
        <authorList>
            <person name="Buettner E."/>
            <person name="Kellner H."/>
        </authorList>
    </citation>
    <scope>NUCLEOTIDE SEQUENCE [LARGE SCALE GENOMIC DNA]</scope>
    <source>
        <strain evidence="2 3">IHI B618</strain>
    </source>
</reference>
<feature type="region of interest" description="Disordered" evidence="1">
    <location>
        <begin position="797"/>
        <end position="826"/>
    </location>
</feature>
<feature type="compositionally biased region" description="Acidic residues" evidence="1">
    <location>
        <begin position="674"/>
        <end position="687"/>
    </location>
</feature>
<name>A0A4Q2DRC5_9AGAR</name>
<feature type="compositionally biased region" description="Basic and acidic residues" evidence="1">
    <location>
        <begin position="145"/>
        <end position="158"/>
    </location>
</feature>
<feature type="compositionally biased region" description="Polar residues" evidence="1">
    <location>
        <begin position="63"/>
        <end position="74"/>
    </location>
</feature>
<feature type="region of interest" description="Disordered" evidence="1">
    <location>
        <begin position="126"/>
        <end position="325"/>
    </location>
</feature>
<feature type="compositionally biased region" description="Low complexity" evidence="1">
    <location>
        <begin position="378"/>
        <end position="389"/>
    </location>
</feature>
<keyword evidence="3" id="KW-1185">Reference proteome</keyword>
<dbReference type="AlphaFoldDB" id="A0A4Q2DRC5"/>
<feature type="compositionally biased region" description="Low complexity" evidence="1">
    <location>
        <begin position="735"/>
        <end position="744"/>
    </location>
</feature>
<proteinExistence type="predicted"/>
<feature type="region of interest" description="Disordered" evidence="1">
    <location>
        <begin position="365"/>
        <end position="719"/>
    </location>
</feature>
<feature type="compositionally biased region" description="Low complexity" evidence="1">
    <location>
        <begin position="810"/>
        <end position="826"/>
    </location>
</feature>
<evidence type="ECO:0000313" key="2">
    <source>
        <dbReference type="EMBL" id="RXW22767.1"/>
    </source>
</evidence>
<feature type="compositionally biased region" description="Basic and acidic residues" evidence="1">
    <location>
        <begin position="365"/>
        <end position="377"/>
    </location>
</feature>
<feature type="compositionally biased region" description="Polar residues" evidence="1">
    <location>
        <begin position="469"/>
        <end position="491"/>
    </location>
</feature>
<gene>
    <name evidence="2" type="ORF">EST38_g3077</name>
</gene>
<comment type="caution">
    <text evidence="2">The sequence shown here is derived from an EMBL/GenBank/DDBJ whole genome shotgun (WGS) entry which is preliminary data.</text>
</comment>
<feature type="compositionally biased region" description="Pro residues" evidence="1">
    <location>
        <begin position="268"/>
        <end position="286"/>
    </location>
</feature>
<dbReference type="Proteomes" id="UP000290288">
    <property type="component" value="Unassembled WGS sequence"/>
</dbReference>
<feature type="compositionally biased region" description="Pro residues" evidence="1">
    <location>
        <begin position="589"/>
        <end position="604"/>
    </location>
</feature>
<dbReference type="OrthoDB" id="3269842at2759"/>
<feature type="compositionally biased region" description="Low complexity" evidence="1">
    <location>
        <begin position="502"/>
        <end position="517"/>
    </location>
</feature>
<organism evidence="2 3">
    <name type="scientific">Candolleomyces aberdarensis</name>
    <dbReference type="NCBI Taxonomy" id="2316362"/>
    <lineage>
        <taxon>Eukaryota</taxon>
        <taxon>Fungi</taxon>
        <taxon>Dikarya</taxon>
        <taxon>Basidiomycota</taxon>
        <taxon>Agaricomycotina</taxon>
        <taxon>Agaricomycetes</taxon>
        <taxon>Agaricomycetidae</taxon>
        <taxon>Agaricales</taxon>
        <taxon>Agaricineae</taxon>
        <taxon>Psathyrellaceae</taxon>
        <taxon>Candolleomyces</taxon>
    </lineage>
</organism>
<evidence type="ECO:0000256" key="1">
    <source>
        <dbReference type="SAM" id="MobiDB-lite"/>
    </source>
</evidence>
<feature type="compositionally biased region" description="Polar residues" evidence="1">
    <location>
        <begin position="550"/>
        <end position="559"/>
    </location>
</feature>
<feature type="region of interest" description="Disordered" evidence="1">
    <location>
        <begin position="735"/>
        <end position="762"/>
    </location>
</feature>
<feature type="region of interest" description="Disordered" evidence="1">
    <location>
        <begin position="1"/>
        <end position="114"/>
    </location>
</feature>
<dbReference type="STRING" id="2316362.A0A4Q2DRC5"/>
<feature type="compositionally biased region" description="Polar residues" evidence="1">
    <location>
        <begin position="423"/>
        <end position="461"/>
    </location>
</feature>
<feature type="compositionally biased region" description="Polar residues" evidence="1">
    <location>
        <begin position="253"/>
        <end position="266"/>
    </location>
</feature>
<feature type="compositionally biased region" description="Low complexity" evidence="1">
    <location>
        <begin position="287"/>
        <end position="299"/>
    </location>
</feature>
<feature type="compositionally biased region" description="Low complexity" evidence="1">
    <location>
        <begin position="566"/>
        <end position="578"/>
    </location>
</feature>
<sequence>MQGYEASPAHRSNHSLSLPPPGGNLPSSPSAQQGRRMTAMSSQSSLSLPDGGRQPSPRPASPLRNSFTYDSSTGIDPHPGDSDDDSDGDRYDARRYERGRKRSPSPASSASNLATSFVQRMSSYVGGIAPKSPSALPSDAELEAEAERERERSRREAEAILTREAQQRRQVGERMAAMFDGAKNLPPPPSANPYPTTPSPASSHKESKGWWQATKNRLTPTKDKDSPITPAQQIILDAKAKDNSIKGKDKGDTSPNPFSSTTNLNIPVQPPTRKPAPASPSSPTPSRPSLSTPNLSPSPMRTAGSVTDSPSREAPPVYAQFNAQGTLDVPGTLLAIAKRFEKLEKWTIGHVRALEDRMNDVERWLVEKESGKEDEKAASASKPADPSPAFQQELSEIRDEVSELQGRVGELGREMAKMATAPANLSSGPRTLTASVSVVQRQPSSTLVHDSSFETSISDAFTTPRHSRLSSASARESTSPPLASNRTSSGTRLPYPTGDYNSPPDATFSPTSSPPASINSKLRNKSASISGISGLPSSSYSGGGGSPISTAFNLASTLTARPLSPPAASTPKASATSLITGGGRTASPVPAPTKPTSGLPPPKAPSQRQGSVSPTPTPRKRYTVALGGPIVAPPDLDDNNGNDSLQSNGAAADLASTIKRVRTPRSAIKSLPPPDDEEEDGEEEDGGETIGKSASARYTRSLTKKRSNASLNSVTSMSSVDKEVLYRKPAVHDLSTSTSSSAAAPLAMGPPVGNSSGRRHARAQSVYNLSSITGGGAHFNASTTNITSSANLNTTAPLRLSKSRSKSSDRLQSSSSNSSFSSLNSSGLGGGGDAFGGMALDRPPITPNSTKFVDPLLLRRKQEVAASTPVGVAKGSGGKLAVGQLVAFFDKERKGKR</sequence>
<accession>A0A4Q2DRC5</accession>
<protein>
    <submittedName>
        <fullName evidence="2">Uncharacterized protein</fullName>
    </submittedName>
</protein>
<feature type="compositionally biased region" description="Polar residues" evidence="1">
    <location>
        <begin position="708"/>
        <end position="719"/>
    </location>
</feature>
<feature type="compositionally biased region" description="Basic and acidic residues" evidence="1">
    <location>
        <begin position="238"/>
        <end position="252"/>
    </location>
</feature>
<feature type="compositionally biased region" description="Pro residues" evidence="1">
    <location>
        <begin position="185"/>
        <end position="198"/>
    </location>
</feature>
<feature type="compositionally biased region" description="Polar residues" evidence="1">
    <location>
        <begin position="31"/>
        <end position="47"/>
    </location>
</feature>